<sequence>MEIPLFEASNGNCPYLKGKEWLSYLTHADRLDEYVYEALINRGFRRSGHIFYQNQCKGCESCIPIRILANNFVPSKSQKKIWRRNQDLRLVASASHFDNEAFEIYERFTKGRYNSSATAEEFQQFLVKTAVDTQMVKYYEGDQLVAVSWLDILYESVSSVYFAFDPAQSRRSLGTFGVLKEIELCQALGKPYLHLGFWVDNCNAMSYKAKFYPHQFLIDDEWSRPIEQRP</sequence>
<comment type="function">
    <text evidence="4">Functions in the N-end rule pathway of protein degradation where it conjugates Leu from its aminoacyl-tRNA to the N-termini of proteins containing an N-terminal aspartate or glutamate.</text>
</comment>
<dbReference type="InterPro" id="IPR007472">
    <property type="entry name" value="N-end_Aminoacyl_Trfase_C"/>
</dbReference>
<dbReference type="InterPro" id="IPR030700">
    <property type="entry name" value="N-end_Aminoacyl_Trfase"/>
</dbReference>
<comment type="caution">
    <text evidence="7">The sequence shown here is derived from an EMBL/GenBank/DDBJ whole genome shotgun (WGS) entry which is preliminary data.</text>
</comment>
<protein>
    <recommendedName>
        <fullName evidence="4">Aspartate/glutamate leucyltransferase</fullName>
        <ecNumber evidence="4">2.3.2.29</ecNumber>
    </recommendedName>
</protein>
<keyword evidence="2 4" id="KW-0808">Transferase</keyword>
<evidence type="ECO:0000259" key="6">
    <source>
        <dbReference type="Pfam" id="PF04377"/>
    </source>
</evidence>
<dbReference type="GO" id="GO:0071596">
    <property type="term" value="P:ubiquitin-dependent protein catabolic process via the N-end rule pathway"/>
    <property type="evidence" value="ECO:0007669"/>
    <property type="project" value="InterPro"/>
</dbReference>
<dbReference type="NCBIfam" id="NF002346">
    <property type="entry name" value="PRK01305.2-3"/>
    <property type="match status" value="1"/>
</dbReference>
<organism evidence="7 8">
    <name type="scientific">Candidatus Lambdaproteobacteria bacterium RIFOXYD2_FULL_50_16</name>
    <dbReference type="NCBI Taxonomy" id="1817772"/>
    <lineage>
        <taxon>Bacteria</taxon>
        <taxon>Pseudomonadati</taxon>
        <taxon>Pseudomonadota</taxon>
        <taxon>Candidatus Lambdaproteobacteria</taxon>
    </lineage>
</organism>
<dbReference type="HAMAP" id="MF_00689">
    <property type="entry name" value="Bpt"/>
    <property type="match status" value="1"/>
</dbReference>
<comment type="subcellular location">
    <subcellularLocation>
        <location evidence="4">Cytoplasm</location>
    </subcellularLocation>
</comment>
<evidence type="ECO:0000259" key="5">
    <source>
        <dbReference type="Pfam" id="PF04376"/>
    </source>
</evidence>
<feature type="domain" description="N-end aminoacyl transferase N-terminal" evidence="5">
    <location>
        <begin position="12"/>
        <end position="80"/>
    </location>
</feature>
<dbReference type="InterPro" id="IPR017138">
    <property type="entry name" value="Asp_Glu_LeuTrfase"/>
</dbReference>
<dbReference type="InterPro" id="IPR016181">
    <property type="entry name" value="Acyl_CoA_acyltransferase"/>
</dbReference>
<dbReference type="GO" id="GO:0008914">
    <property type="term" value="F:leucyl-tRNA--protein transferase activity"/>
    <property type="evidence" value="ECO:0007669"/>
    <property type="project" value="UniProtKB-UniRule"/>
</dbReference>
<accession>A0A1F6G7C9</accession>
<evidence type="ECO:0000256" key="4">
    <source>
        <dbReference type="HAMAP-Rule" id="MF_00689"/>
    </source>
</evidence>
<feature type="domain" description="N-end rule aminoacyl transferase C-terminal" evidence="6">
    <location>
        <begin position="100"/>
        <end position="217"/>
    </location>
</feature>
<dbReference type="EMBL" id="MFNE01000043">
    <property type="protein sequence ID" value="OGG94010.1"/>
    <property type="molecule type" value="Genomic_DNA"/>
</dbReference>
<dbReference type="Pfam" id="PF04377">
    <property type="entry name" value="ATE_C"/>
    <property type="match status" value="1"/>
</dbReference>
<reference evidence="7 8" key="1">
    <citation type="journal article" date="2016" name="Nat. Commun.">
        <title>Thousands of microbial genomes shed light on interconnected biogeochemical processes in an aquifer system.</title>
        <authorList>
            <person name="Anantharaman K."/>
            <person name="Brown C.T."/>
            <person name="Hug L.A."/>
            <person name="Sharon I."/>
            <person name="Castelle C.J."/>
            <person name="Probst A.J."/>
            <person name="Thomas B.C."/>
            <person name="Singh A."/>
            <person name="Wilkins M.J."/>
            <person name="Karaoz U."/>
            <person name="Brodie E.L."/>
            <person name="Williams K.H."/>
            <person name="Hubbard S.S."/>
            <person name="Banfield J.F."/>
        </authorList>
    </citation>
    <scope>NUCLEOTIDE SEQUENCE [LARGE SCALE GENOMIC DNA]</scope>
</reference>
<dbReference type="AlphaFoldDB" id="A0A1F6G7C9"/>
<dbReference type="PANTHER" id="PTHR21367:SF1">
    <property type="entry name" value="ARGINYL-TRNA--PROTEIN TRANSFERASE 1"/>
    <property type="match status" value="1"/>
</dbReference>
<dbReference type="Pfam" id="PF04376">
    <property type="entry name" value="ATE_N"/>
    <property type="match status" value="1"/>
</dbReference>
<evidence type="ECO:0000313" key="8">
    <source>
        <dbReference type="Proteomes" id="UP000178449"/>
    </source>
</evidence>
<keyword evidence="1 4" id="KW-0963">Cytoplasm</keyword>
<evidence type="ECO:0000313" key="7">
    <source>
        <dbReference type="EMBL" id="OGG94010.1"/>
    </source>
</evidence>
<dbReference type="SUPFAM" id="SSF55729">
    <property type="entry name" value="Acyl-CoA N-acyltransferases (Nat)"/>
    <property type="match status" value="1"/>
</dbReference>
<dbReference type="InterPro" id="IPR007471">
    <property type="entry name" value="N-end_Aminoacyl_Trfase_N"/>
</dbReference>
<dbReference type="GO" id="GO:0004057">
    <property type="term" value="F:arginyl-tRNA--protein transferase activity"/>
    <property type="evidence" value="ECO:0007669"/>
    <property type="project" value="InterPro"/>
</dbReference>
<dbReference type="STRING" id="1817772.A2527_09140"/>
<comment type="catalytic activity">
    <reaction evidence="4">
        <text>N-terminal L-aspartyl-[protein] + L-leucyl-tRNA(Leu) = N-terminal L-leucyl-L-aspartyl-[protein] + tRNA(Leu) + H(+)</text>
        <dbReference type="Rhea" id="RHEA:50420"/>
        <dbReference type="Rhea" id="RHEA-COMP:9613"/>
        <dbReference type="Rhea" id="RHEA-COMP:9622"/>
        <dbReference type="Rhea" id="RHEA-COMP:12669"/>
        <dbReference type="Rhea" id="RHEA-COMP:12674"/>
        <dbReference type="ChEBI" id="CHEBI:15378"/>
        <dbReference type="ChEBI" id="CHEBI:64720"/>
        <dbReference type="ChEBI" id="CHEBI:78442"/>
        <dbReference type="ChEBI" id="CHEBI:78494"/>
        <dbReference type="ChEBI" id="CHEBI:133042"/>
        <dbReference type="EC" id="2.3.2.29"/>
    </reaction>
</comment>
<evidence type="ECO:0000256" key="3">
    <source>
        <dbReference type="ARBA" id="ARBA00023315"/>
    </source>
</evidence>
<dbReference type="EC" id="2.3.2.29" evidence="4"/>
<comment type="catalytic activity">
    <reaction evidence="4">
        <text>N-terminal L-glutamyl-[protein] + L-leucyl-tRNA(Leu) = N-terminal L-leucyl-L-glutamyl-[protein] + tRNA(Leu) + H(+)</text>
        <dbReference type="Rhea" id="RHEA:50412"/>
        <dbReference type="Rhea" id="RHEA-COMP:9613"/>
        <dbReference type="Rhea" id="RHEA-COMP:9622"/>
        <dbReference type="Rhea" id="RHEA-COMP:12664"/>
        <dbReference type="Rhea" id="RHEA-COMP:12668"/>
        <dbReference type="ChEBI" id="CHEBI:15378"/>
        <dbReference type="ChEBI" id="CHEBI:64721"/>
        <dbReference type="ChEBI" id="CHEBI:78442"/>
        <dbReference type="ChEBI" id="CHEBI:78494"/>
        <dbReference type="ChEBI" id="CHEBI:133041"/>
        <dbReference type="EC" id="2.3.2.29"/>
    </reaction>
</comment>
<dbReference type="PIRSF" id="PIRSF037208">
    <property type="entry name" value="ATE_pro_prd"/>
    <property type="match status" value="1"/>
</dbReference>
<keyword evidence="3 4" id="KW-0012">Acyltransferase</keyword>
<comment type="similarity">
    <text evidence="4">Belongs to the R-transferase family. Bpt subfamily.</text>
</comment>
<proteinExistence type="inferred from homology"/>
<name>A0A1F6G7C9_9PROT</name>
<dbReference type="GO" id="GO:0005737">
    <property type="term" value="C:cytoplasm"/>
    <property type="evidence" value="ECO:0007669"/>
    <property type="project" value="UniProtKB-SubCell"/>
</dbReference>
<gene>
    <name evidence="4" type="primary">bpt</name>
    <name evidence="7" type="ORF">A2527_09140</name>
</gene>
<evidence type="ECO:0000256" key="1">
    <source>
        <dbReference type="ARBA" id="ARBA00022490"/>
    </source>
</evidence>
<evidence type="ECO:0000256" key="2">
    <source>
        <dbReference type="ARBA" id="ARBA00022679"/>
    </source>
</evidence>
<dbReference type="Proteomes" id="UP000178449">
    <property type="component" value="Unassembled WGS sequence"/>
</dbReference>
<dbReference type="PANTHER" id="PTHR21367">
    <property type="entry name" value="ARGININE-TRNA-PROTEIN TRANSFERASE 1"/>
    <property type="match status" value="1"/>
</dbReference>